<dbReference type="EMBL" id="JACRSN010000009">
    <property type="protein sequence ID" value="MBC8533804.1"/>
    <property type="molecule type" value="Genomic_DNA"/>
</dbReference>
<reference evidence="1" key="1">
    <citation type="submission" date="2020-08" db="EMBL/GenBank/DDBJ databases">
        <title>Genome public.</title>
        <authorList>
            <person name="Liu C."/>
            <person name="Sun Q."/>
        </authorList>
    </citation>
    <scope>NUCLEOTIDE SEQUENCE</scope>
    <source>
        <strain evidence="1">NSJ-40</strain>
    </source>
</reference>
<proteinExistence type="predicted"/>
<dbReference type="RefSeq" id="WP_249319460.1">
    <property type="nucleotide sequence ID" value="NZ_JACRSN010000009.1"/>
</dbReference>
<gene>
    <name evidence="1" type="ORF">IAG03_07260</name>
</gene>
<name>A0A926DAH8_9FIRM</name>
<dbReference type="Pfam" id="PF14276">
    <property type="entry name" value="DUF4363"/>
    <property type="match status" value="1"/>
</dbReference>
<dbReference type="AlphaFoldDB" id="A0A926DAH8"/>
<dbReference type="InterPro" id="IPR025373">
    <property type="entry name" value="DUF4363"/>
</dbReference>
<evidence type="ECO:0000313" key="2">
    <source>
        <dbReference type="Proteomes" id="UP000651482"/>
    </source>
</evidence>
<evidence type="ECO:0000313" key="1">
    <source>
        <dbReference type="EMBL" id="MBC8533804.1"/>
    </source>
</evidence>
<sequence length="126" mass="13889">MKRIWASILILILLVAICTAGAQVSHTRTDPILSAIADIQETVREGDDARALSMSLMLIDMWEESHHVLCMYMSHSRLEAVDDTLAALPALIRGGETAQFSAECDRAAAQIRQLIVTEEISIENIL</sequence>
<comment type="caution">
    <text evidence="1">The sequence shown here is derived from an EMBL/GenBank/DDBJ whole genome shotgun (WGS) entry which is preliminary data.</text>
</comment>
<organism evidence="1 2">
    <name type="scientific">Yeguia hominis</name>
    <dbReference type="NCBI Taxonomy" id="2763662"/>
    <lineage>
        <taxon>Bacteria</taxon>
        <taxon>Bacillati</taxon>
        <taxon>Bacillota</taxon>
        <taxon>Clostridia</taxon>
        <taxon>Eubacteriales</taxon>
        <taxon>Yeguiaceae</taxon>
        <taxon>Yeguia</taxon>
    </lineage>
</organism>
<accession>A0A926DAH8</accession>
<protein>
    <submittedName>
        <fullName evidence="1">DUF4363 family protein</fullName>
    </submittedName>
</protein>
<keyword evidence="2" id="KW-1185">Reference proteome</keyword>
<dbReference type="Proteomes" id="UP000651482">
    <property type="component" value="Unassembled WGS sequence"/>
</dbReference>